<evidence type="ECO:0000256" key="5">
    <source>
        <dbReference type="ARBA" id="ARBA00022723"/>
    </source>
</evidence>
<feature type="binding site" evidence="10">
    <location>
        <position position="120"/>
    </location>
    <ligand>
        <name>Mn(2+)</name>
        <dbReference type="ChEBI" id="CHEBI:29035"/>
    </ligand>
</feature>
<dbReference type="GO" id="GO:0050992">
    <property type="term" value="P:dimethylallyl diphosphate biosynthetic process"/>
    <property type="evidence" value="ECO:0007669"/>
    <property type="project" value="UniProtKB-UniRule"/>
</dbReference>
<feature type="binding site" evidence="10">
    <location>
        <position position="91"/>
    </location>
    <ligand>
        <name>Mg(2+)</name>
        <dbReference type="ChEBI" id="CHEBI:18420"/>
    </ligand>
</feature>
<dbReference type="InterPro" id="IPR000086">
    <property type="entry name" value="NUDIX_hydrolase_dom"/>
</dbReference>
<dbReference type="PANTHER" id="PTHR10885:SF0">
    <property type="entry name" value="ISOPENTENYL-DIPHOSPHATE DELTA-ISOMERASE"/>
    <property type="match status" value="1"/>
</dbReference>
<keyword evidence="5 10" id="KW-0479">Metal-binding</keyword>
<dbReference type="InterPro" id="IPR056375">
    <property type="entry name" value="Idi_bact"/>
</dbReference>
<comment type="function">
    <text evidence="10">Catalyzes the 1,3-allylic rearrangement of the homoallylic substrate isopentenyl (IPP) to its highly electrophilic allylic isomer, dimethylallyl diphosphate (DMAPP).</text>
</comment>
<dbReference type="PIRSF" id="PIRSF018427">
    <property type="entry name" value="Isopntndiph_ism"/>
    <property type="match status" value="1"/>
</dbReference>
<dbReference type="GO" id="GO:0046872">
    <property type="term" value="F:metal ion binding"/>
    <property type="evidence" value="ECO:0007669"/>
    <property type="project" value="UniProtKB-KW"/>
</dbReference>
<evidence type="ECO:0000256" key="10">
    <source>
        <dbReference type="HAMAP-Rule" id="MF_00202"/>
    </source>
</evidence>
<comment type="pathway">
    <text evidence="1 10">Isoprenoid biosynthesis; dimethylallyl diphosphate biosynthesis; dimethylallyl diphosphate from isopentenyl diphosphate: step 1/1.</text>
</comment>
<evidence type="ECO:0000259" key="12">
    <source>
        <dbReference type="PROSITE" id="PS51462"/>
    </source>
</evidence>
<comment type="catalytic activity">
    <reaction evidence="10">
        <text>isopentenyl diphosphate = dimethylallyl diphosphate</text>
        <dbReference type="Rhea" id="RHEA:23284"/>
        <dbReference type="ChEBI" id="CHEBI:57623"/>
        <dbReference type="ChEBI" id="CHEBI:128769"/>
        <dbReference type="EC" id="5.3.3.2"/>
    </reaction>
</comment>
<evidence type="ECO:0000313" key="13">
    <source>
        <dbReference type="EMBL" id="SFB63976.1"/>
    </source>
</evidence>
<comment type="similarity">
    <text evidence="2 10">Belongs to the IPP isomerase type 1 family.</text>
</comment>
<dbReference type="CDD" id="cd02885">
    <property type="entry name" value="NUDIX_IPP_Isomerase"/>
    <property type="match status" value="1"/>
</dbReference>
<dbReference type="Pfam" id="PF00293">
    <property type="entry name" value="NUDIX"/>
    <property type="match status" value="1"/>
</dbReference>
<keyword evidence="7 10" id="KW-0464">Manganese</keyword>
<feature type="domain" description="Nudix hydrolase" evidence="12">
    <location>
        <begin position="34"/>
        <end position="168"/>
    </location>
</feature>
<gene>
    <name evidence="10" type="primary">idi</name>
    <name evidence="13" type="ORF">SAMN05216266_13910</name>
</gene>
<dbReference type="NCBIfam" id="NF002995">
    <property type="entry name" value="PRK03759.1"/>
    <property type="match status" value="1"/>
</dbReference>
<accession>A0A1I1CPJ6</accession>
<comment type="cofactor">
    <cofactor evidence="10">
        <name>Mg(2+)</name>
        <dbReference type="ChEBI" id="CHEBI:18420"/>
    </cofactor>
    <text evidence="10">Binds 1 Mg(2+) ion per subunit. The magnesium ion binds only when substrate is bound.</text>
</comment>
<proteinExistence type="inferred from homology"/>
<dbReference type="GO" id="GO:0008299">
    <property type="term" value="P:isoprenoid biosynthetic process"/>
    <property type="evidence" value="ECO:0007669"/>
    <property type="project" value="UniProtKB-UniRule"/>
</dbReference>
<feature type="binding site" evidence="10">
    <location>
        <position position="118"/>
    </location>
    <ligand>
        <name>Mn(2+)</name>
        <dbReference type="ChEBI" id="CHEBI:29035"/>
    </ligand>
</feature>
<dbReference type="PANTHER" id="PTHR10885">
    <property type="entry name" value="ISOPENTENYL-DIPHOSPHATE DELTA-ISOMERASE"/>
    <property type="match status" value="1"/>
</dbReference>
<protein>
    <recommendedName>
        <fullName evidence="3 10">Isopentenyl-diphosphate Delta-isomerase</fullName>
        <shortName evidence="10">IPP isomerase</shortName>
        <ecNumber evidence="3 10">5.3.3.2</ecNumber>
    </recommendedName>
    <alternativeName>
        <fullName evidence="10">IPP:DMAPP isomerase</fullName>
    </alternativeName>
    <alternativeName>
        <fullName evidence="10">Isopentenyl pyrophosphate isomerase</fullName>
    </alternativeName>
</protein>
<organism evidence="13 14">
    <name type="scientific">Amycolatopsis marina</name>
    <dbReference type="NCBI Taxonomy" id="490629"/>
    <lineage>
        <taxon>Bacteria</taxon>
        <taxon>Bacillati</taxon>
        <taxon>Actinomycetota</taxon>
        <taxon>Actinomycetes</taxon>
        <taxon>Pseudonocardiales</taxon>
        <taxon>Pseudonocardiaceae</taxon>
        <taxon>Amycolatopsis</taxon>
    </lineage>
</organism>
<comment type="subcellular location">
    <subcellularLocation>
        <location evidence="10">Cytoplasm</location>
    </subcellularLocation>
</comment>
<evidence type="ECO:0000256" key="2">
    <source>
        <dbReference type="ARBA" id="ARBA00007579"/>
    </source>
</evidence>
<dbReference type="GO" id="GO:0005737">
    <property type="term" value="C:cytoplasm"/>
    <property type="evidence" value="ECO:0007669"/>
    <property type="project" value="UniProtKB-SubCell"/>
</dbReference>
<evidence type="ECO:0000256" key="11">
    <source>
        <dbReference type="PIRSR" id="PIRSR018427-1"/>
    </source>
</evidence>
<dbReference type="EMBL" id="FOKG01000039">
    <property type="protein sequence ID" value="SFB63976.1"/>
    <property type="molecule type" value="Genomic_DNA"/>
</dbReference>
<dbReference type="NCBIfam" id="TIGR02150">
    <property type="entry name" value="IPP_isom_1"/>
    <property type="match status" value="1"/>
</dbReference>
<dbReference type="Proteomes" id="UP000243799">
    <property type="component" value="Unassembled WGS sequence"/>
</dbReference>
<feature type="binding site" evidence="10">
    <location>
        <position position="36"/>
    </location>
    <ligand>
        <name>Mn(2+)</name>
        <dbReference type="ChEBI" id="CHEBI:29035"/>
    </ligand>
</feature>
<keyword evidence="6 10" id="KW-0460">Magnesium</keyword>
<evidence type="ECO:0000256" key="6">
    <source>
        <dbReference type="ARBA" id="ARBA00022842"/>
    </source>
</evidence>
<reference evidence="14" key="1">
    <citation type="submission" date="2016-10" db="EMBL/GenBank/DDBJ databases">
        <authorList>
            <person name="Varghese N."/>
            <person name="Submissions S."/>
        </authorList>
    </citation>
    <scope>NUCLEOTIDE SEQUENCE [LARGE SCALE GENOMIC DNA]</scope>
    <source>
        <strain evidence="14">CGMCC 4.3568</strain>
    </source>
</reference>
<keyword evidence="4 10" id="KW-0963">Cytoplasm</keyword>
<evidence type="ECO:0000313" key="14">
    <source>
        <dbReference type="Proteomes" id="UP000243799"/>
    </source>
</evidence>
<dbReference type="EC" id="5.3.3.2" evidence="3 10"/>
<dbReference type="HAMAP" id="MF_00202">
    <property type="entry name" value="Idi"/>
    <property type="match status" value="1"/>
</dbReference>
<dbReference type="PROSITE" id="PS51462">
    <property type="entry name" value="NUDIX"/>
    <property type="match status" value="1"/>
</dbReference>
<dbReference type="FunFam" id="3.90.79.10:FF:000009">
    <property type="entry name" value="Isopentenyl-diphosphate Delta-isomerase"/>
    <property type="match status" value="1"/>
</dbReference>
<feature type="active site" evidence="10 11">
    <location>
        <position position="120"/>
    </location>
</feature>
<dbReference type="GO" id="GO:0004452">
    <property type="term" value="F:isopentenyl-diphosphate delta-isomerase activity"/>
    <property type="evidence" value="ECO:0007669"/>
    <property type="project" value="UniProtKB-UniRule"/>
</dbReference>
<evidence type="ECO:0000256" key="9">
    <source>
        <dbReference type="ARBA" id="ARBA00023235"/>
    </source>
</evidence>
<dbReference type="InterPro" id="IPR011876">
    <property type="entry name" value="IsopentenylPP_isomerase_typ1"/>
</dbReference>
<feature type="active site" evidence="10 11">
    <location>
        <position position="71"/>
    </location>
</feature>
<dbReference type="SUPFAM" id="SSF55811">
    <property type="entry name" value="Nudix"/>
    <property type="match status" value="1"/>
</dbReference>
<dbReference type="Gene3D" id="3.90.79.10">
    <property type="entry name" value="Nucleoside Triphosphate Pyrophosphohydrolase"/>
    <property type="match status" value="1"/>
</dbReference>
<keyword evidence="9 10" id="KW-0413">Isomerase</keyword>
<dbReference type="OrthoDB" id="9809458at2"/>
<dbReference type="UniPathway" id="UPA00059">
    <property type="reaction ID" value="UER00104"/>
</dbReference>
<dbReference type="STRING" id="490629.SAMN05216266_13910"/>
<evidence type="ECO:0000256" key="7">
    <source>
        <dbReference type="ARBA" id="ARBA00023211"/>
    </source>
</evidence>
<evidence type="ECO:0000256" key="3">
    <source>
        <dbReference type="ARBA" id="ARBA00012057"/>
    </source>
</evidence>
<feature type="binding site" evidence="10">
    <location>
        <position position="29"/>
    </location>
    <ligand>
        <name>Mn(2+)</name>
        <dbReference type="ChEBI" id="CHEBI:29035"/>
    </ligand>
</feature>
<keyword evidence="8 10" id="KW-0414">Isoprene biosynthesis</keyword>
<feature type="binding site" evidence="10">
    <location>
        <position position="73"/>
    </location>
    <ligand>
        <name>Mn(2+)</name>
        <dbReference type="ChEBI" id="CHEBI:29035"/>
    </ligand>
</feature>
<sequence>MNQRQNEEQVVLLDEAGEPAGTAPKRTVHHTDTPLHLAFSCYLFDQAGRLLVTRRALTKRTWPGVWTNSCCGHPGPGEAIVDAVRRRVHQELGVEATDVRCVLPDFRYRATAADGTVENEVCPVYVAGVAGIPAPADEEVAEWRWVPWPAFAGLAREAPWVISPWAAEQATQLDGLDRGPEFADSH</sequence>
<dbReference type="InterPro" id="IPR015797">
    <property type="entry name" value="NUDIX_hydrolase-like_dom_sf"/>
</dbReference>
<name>A0A1I1CPJ6_9PSEU</name>
<evidence type="ECO:0000256" key="8">
    <source>
        <dbReference type="ARBA" id="ARBA00023229"/>
    </source>
</evidence>
<dbReference type="AlphaFoldDB" id="A0A1I1CPJ6"/>
<dbReference type="RefSeq" id="WP_091679763.1">
    <property type="nucleotide sequence ID" value="NZ_FOKG01000039.1"/>
</dbReference>
<comment type="cofactor">
    <cofactor evidence="10">
        <name>Mn(2+)</name>
        <dbReference type="ChEBI" id="CHEBI:29035"/>
    </cofactor>
    <text evidence="10">Binds 1 Mn(2+) ion per subunit.</text>
</comment>
<evidence type="ECO:0000256" key="1">
    <source>
        <dbReference type="ARBA" id="ARBA00004826"/>
    </source>
</evidence>
<evidence type="ECO:0000256" key="4">
    <source>
        <dbReference type="ARBA" id="ARBA00022490"/>
    </source>
</evidence>
<keyword evidence="14" id="KW-1185">Reference proteome</keyword>